<keyword evidence="1" id="KW-0175">Coiled coil</keyword>
<evidence type="ECO:0000313" key="5">
    <source>
        <dbReference type="Proteomes" id="UP000198287"/>
    </source>
</evidence>
<evidence type="ECO:0000256" key="1">
    <source>
        <dbReference type="SAM" id="Coils"/>
    </source>
</evidence>
<evidence type="ECO:0000256" key="2">
    <source>
        <dbReference type="SAM" id="MobiDB-lite"/>
    </source>
</evidence>
<feature type="region of interest" description="Disordered" evidence="2">
    <location>
        <begin position="236"/>
        <end position="258"/>
    </location>
</feature>
<keyword evidence="5" id="KW-1185">Reference proteome</keyword>
<keyword evidence="3" id="KW-0812">Transmembrane</keyword>
<evidence type="ECO:0000313" key="4">
    <source>
        <dbReference type="EMBL" id="OXA63927.1"/>
    </source>
</evidence>
<accession>A0A226F3A6</accession>
<feature type="transmembrane region" description="Helical" evidence="3">
    <location>
        <begin position="7"/>
        <end position="26"/>
    </location>
</feature>
<reference evidence="4 5" key="1">
    <citation type="submission" date="2015-12" db="EMBL/GenBank/DDBJ databases">
        <title>The genome of Folsomia candida.</title>
        <authorList>
            <person name="Faddeeva A."/>
            <person name="Derks M.F."/>
            <person name="Anvar Y."/>
            <person name="Smit S."/>
            <person name="Van Straalen N."/>
            <person name="Roelofs D."/>
        </authorList>
    </citation>
    <scope>NUCLEOTIDE SEQUENCE [LARGE SCALE GENOMIC DNA]</scope>
    <source>
        <strain evidence="4 5">VU population</strain>
        <tissue evidence="4">Whole body</tissue>
    </source>
</reference>
<name>A0A226F3A6_FOLCA</name>
<keyword evidence="3" id="KW-1133">Transmembrane helix</keyword>
<organism evidence="4 5">
    <name type="scientific">Folsomia candida</name>
    <name type="common">Springtail</name>
    <dbReference type="NCBI Taxonomy" id="158441"/>
    <lineage>
        <taxon>Eukaryota</taxon>
        <taxon>Metazoa</taxon>
        <taxon>Ecdysozoa</taxon>
        <taxon>Arthropoda</taxon>
        <taxon>Hexapoda</taxon>
        <taxon>Collembola</taxon>
        <taxon>Entomobryomorpha</taxon>
        <taxon>Isotomoidea</taxon>
        <taxon>Isotomidae</taxon>
        <taxon>Proisotominae</taxon>
        <taxon>Folsomia</taxon>
    </lineage>
</organism>
<proteinExistence type="predicted"/>
<dbReference type="Proteomes" id="UP000198287">
    <property type="component" value="Unassembled WGS sequence"/>
</dbReference>
<protein>
    <submittedName>
        <fullName evidence="4">Uncharacterized protein</fullName>
    </submittedName>
</protein>
<sequence length="291" mass="33564">MLSSKEFLTMCIVFISFLFLNIVPTFSSQTLGMGYLVKVPESLPVIRYQPASPPPPISNEVVQHYQSVSEFVSPHHRPLTATNYFLNRKCLHKRCRQLNEFVIKGGKRFSEIPLVTTVTPVAVLYTAALMWKEFTREKKPLRKMRRKHERRRPVKTEEEKEIEEMKEKARREKERAVMKKEQKLELAREIMGIHADILRLIAYTTATGTQTLELANNLRKDAGIRIPGIARRRKIGEKKQRKNTTAVSSSDESRSTVELTNRVDASLTKDFNATLTRLKNLQNVLTRLDSV</sequence>
<feature type="coiled-coil region" evidence="1">
    <location>
        <begin position="155"/>
        <end position="190"/>
    </location>
</feature>
<dbReference type="EMBL" id="LNIX01000001">
    <property type="protein sequence ID" value="OXA63927.1"/>
    <property type="molecule type" value="Genomic_DNA"/>
</dbReference>
<keyword evidence="3" id="KW-0472">Membrane</keyword>
<dbReference type="AlphaFoldDB" id="A0A226F3A6"/>
<gene>
    <name evidence="4" type="ORF">Fcan01_01210</name>
</gene>
<evidence type="ECO:0000256" key="3">
    <source>
        <dbReference type="SAM" id="Phobius"/>
    </source>
</evidence>
<comment type="caution">
    <text evidence="4">The sequence shown here is derived from an EMBL/GenBank/DDBJ whole genome shotgun (WGS) entry which is preliminary data.</text>
</comment>